<evidence type="ECO:0000259" key="8">
    <source>
        <dbReference type="Pfam" id="PF00156"/>
    </source>
</evidence>
<dbReference type="SUPFAM" id="SSF53271">
    <property type="entry name" value="PRTase-like"/>
    <property type="match status" value="1"/>
</dbReference>
<dbReference type="Proteomes" id="UP000509626">
    <property type="component" value="Chromosome"/>
</dbReference>
<dbReference type="InterPro" id="IPR000836">
    <property type="entry name" value="PRTase_dom"/>
</dbReference>
<dbReference type="PANTHER" id="PTHR10210">
    <property type="entry name" value="RIBOSE-PHOSPHATE DIPHOSPHOKINASE FAMILY MEMBER"/>
    <property type="match status" value="1"/>
</dbReference>
<dbReference type="GO" id="GO:0000287">
    <property type="term" value="F:magnesium ion binding"/>
    <property type="evidence" value="ECO:0007669"/>
    <property type="project" value="InterPro"/>
</dbReference>
<evidence type="ECO:0000313" key="10">
    <source>
        <dbReference type="Proteomes" id="UP000509626"/>
    </source>
</evidence>
<dbReference type="GO" id="GO:0006015">
    <property type="term" value="P:5-phosphoribose 1-diphosphate biosynthetic process"/>
    <property type="evidence" value="ECO:0007669"/>
    <property type="project" value="TreeGrafter"/>
</dbReference>
<dbReference type="EMBL" id="CP058579">
    <property type="protein sequence ID" value="QLG61861.1"/>
    <property type="molecule type" value="Genomic_DNA"/>
</dbReference>
<comment type="catalytic activity">
    <reaction evidence="6">
        <text>D-ribose 5-phosphate + ATP = 5-phospho-alpha-D-ribose 1-diphosphate + AMP + H(+)</text>
        <dbReference type="Rhea" id="RHEA:15609"/>
        <dbReference type="ChEBI" id="CHEBI:15378"/>
        <dbReference type="ChEBI" id="CHEBI:30616"/>
        <dbReference type="ChEBI" id="CHEBI:58017"/>
        <dbReference type="ChEBI" id="CHEBI:78346"/>
        <dbReference type="ChEBI" id="CHEBI:456215"/>
        <dbReference type="EC" id="2.7.6.1"/>
    </reaction>
</comment>
<name>A0A7D5QD51_9EURY</name>
<dbReference type="GO" id="GO:0005524">
    <property type="term" value="F:ATP binding"/>
    <property type="evidence" value="ECO:0007669"/>
    <property type="project" value="UniProtKB-KW"/>
</dbReference>
<dbReference type="EC" id="2.7.6.1" evidence="1"/>
<dbReference type="NCBIfam" id="TIGR01251">
    <property type="entry name" value="ribP_PPkin"/>
    <property type="match status" value="1"/>
</dbReference>
<feature type="domain" description="Phosphoribosyltransferase" evidence="8">
    <location>
        <begin position="183"/>
        <end position="250"/>
    </location>
</feature>
<organism evidence="9 10">
    <name type="scientific">Halorarum salinum</name>
    <dbReference type="NCBI Taxonomy" id="2743089"/>
    <lineage>
        <taxon>Archaea</taxon>
        <taxon>Methanobacteriati</taxon>
        <taxon>Methanobacteriota</taxon>
        <taxon>Stenosarchaea group</taxon>
        <taxon>Halobacteria</taxon>
        <taxon>Halobacteriales</taxon>
        <taxon>Haloferacaceae</taxon>
        <taxon>Halorarum</taxon>
    </lineage>
</organism>
<evidence type="ECO:0000256" key="3">
    <source>
        <dbReference type="ARBA" id="ARBA00022741"/>
    </source>
</evidence>
<evidence type="ECO:0000256" key="6">
    <source>
        <dbReference type="ARBA" id="ARBA00049535"/>
    </source>
</evidence>
<dbReference type="RefSeq" id="WP_179268446.1">
    <property type="nucleotide sequence ID" value="NZ_CP058579.1"/>
</dbReference>
<dbReference type="PANTHER" id="PTHR10210:SF32">
    <property type="entry name" value="RIBOSE-PHOSPHATE PYROPHOSPHOKINASE 2"/>
    <property type="match status" value="1"/>
</dbReference>
<gene>
    <name evidence="9" type="primary">prs</name>
    <name evidence="9" type="ORF">HUG12_09025</name>
</gene>
<comment type="similarity">
    <text evidence="7">Belongs to the ribose-phosphate pyrophosphokinase family.</text>
</comment>
<dbReference type="GO" id="GO:0005737">
    <property type="term" value="C:cytoplasm"/>
    <property type="evidence" value="ECO:0007669"/>
    <property type="project" value="TreeGrafter"/>
</dbReference>
<keyword evidence="2 9" id="KW-0808">Transferase</keyword>
<dbReference type="InterPro" id="IPR005946">
    <property type="entry name" value="Rib-P_diPkinase"/>
</dbReference>
<keyword evidence="10" id="KW-1185">Reference proteome</keyword>
<proteinExistence type="inferred from homology"/>
<dbReference type="Pfam" id="PF00156">
    <property type="entry name" value="Pribosyltran"/>
    <property type="match status" value="1"/>
</dbReference>
<keyword evidence="4 9" id="KW-0418">Kinase</keyword>
<dbReference type="GO" id="GO:0002189">
    <property type="term" value="C:ribose phosphate diphosphokinase complex"/>
    <property type="evidence" value="ECO:0007669"/>
    <property type="project" value="TreeGrafter"/>
</dbReference>
<dbReference type="InterPro" id="IPR029057">
    <property type="entry name" value="PRTase-like"/>
</dbReference>
<dbReference type="KEGG" id="halu:HUG12_09025"/>
<keyword evidence="3" id="KW-0547">Nucleotide-binding</keyword>
<accession>A0A7D5QD51</accession>
<dbReference type="GO" id="GO:0004749">
    <property type="term" value="F:ribose phosphate diphosphokinase activity"/>
    <property type="evidence" value="ECO:0007669"/>
    <property type="project" value="UniProtKB-EC"/>
</dbReference>
<evidence type="ECO:0000256" key="4">
    <source>
        <dbReference type="ARBA" id="ARBA00022777"/>
    </source>
</evidence>
<dbReference type="GeneID" id="56037598"/>
<dbReference type="GO" id="GO:0016301">
    <property type="term" value="F:kinase activity"/>
    <property type="evidence" value="ECO:0007669"/>
    <property type="project" value="UniProtKB-KW"/>
</dbReference>
<dbReference type="CDD" id="cd06223">
    <property type="entry name" value="PRTases_typeI"/>
    <property type="match status" value="1"/>
</dbReference>
<keyword evidence="5" id="KW-0067">ATP-binding</keyword>
<evidence type="ECO:0000256" key="1">
    <source>
        <dbReference type="ARBA" id="ARBA00013247"/>
    </source>
</evidence>
<evidence type="ECO:0000313" key="9">
    <source>
        <dbReference type="EMBL" id="QLG61861.1"/>
    </source>
</evidence>
<evidence type="ECO:0000256" key="7">
    <source>
        <dbReference type="RuleBase" id="RU004324"/>
    </source>
</evidence>
<dbReference type="AlphaFoldDB" id="A0A7D5QD51"/>
<evidence type="ECO:0000256" key="2">
    <source>
        <dbReference type="ARBA" id="ARBA00022679"/>
    </source>
</evidence>
<dbReference type="OrthoDB" id="371997at2157"/>
<keyword evidence="7" id="KW-0545">Nucleotide biosynthesis</keyword>
<evidence type="ECO:0000256" key="5">
    <source>
        <dbReference type="ARBA" id="ARBA00022840"/>
    </source>
</evidence>
<dbReference type="GO" id="GO:0006164">
    <property type="term" value="P:purine nucleotide biosynthetic process"/>
    <property type="evidence" value="ECO:0007669"/>
    <property type="project" value="TreeGrafter"/>
</dbReference>
<dbReference type="Gene3D" id="3.40.50.2020">
    <property type="match status" value="2"/>
</dbReference>
<protein>
    <recommendedName>
        <fullName evidence="1">ribose-phosphate diphosphokinase</fullName>
        <ecNumber evidence="1">2.7.6.1</ecNumber>
    </recommendedName>
</protein>
<reference evidence="9 10" key="1">
    <citation type="submission" date="2020-06" db="EMBL/GenBank/DDBJ databases">
        <title>NJ-3-1, isolated from saline soil.</title>
        <authorList>
            <person name="Cui H.L."/>
            <person name="Shi X."/>
        </authorList>
    </citation>
    <scope>NUCLEOTIDE SEQUENCE [LARGE SCALE GENOMIC DNA]</scope>
    <source>
        <strain evidence="9 10">NJ-3-1</strain>
    </source>
</reference>
<sequence length="280" mass="30843">MDLVVTPSAEHLDVDAHRLAPHPRDGSRTFPDDEVYVQLAGLDSLDDVVLIHAGQPRPNRGLAYLHGTLELLVENDCSVTLAFSYVPYGRQDEAFYEGTLNYARSILRKLTGYYGVDRIYTVDPHFGHRDWVREVPLEVLHAFPAIRNHVSMDDYVVVGPDLGAVERFGVPGFEKVRGSAHDVELTGELDVDGRDVLVFDDLIATGGTMVEAFRRLKNQGAGTVQAAAVHGVVDEGVRRVRDTYDALYLTNTVANDAANVRIERTMLDGVLGEDAPSDTD</sequence>